<keyword evidence="3" id="KW-0460">Magnesium</keyword>
<dbReference type="AlphaFoldDB" id="A0A975ES53"/>
<dbReference type="PROSITE" id="PS51462">
    <property type="entry name" value="NUDIX"/>
    <property type="match status" value="1"/>
</dbReference>
<dbReference type="KEGG" id="cact:HZ995_07820"/>
<dbReference type="GO" id="GO:0016787">
    <property type="term" value="F:hydrolase activity"/>
    <property type="evidence" value="ECO:0007669"/>
    <property type="project" value="UniProtKB-KW"/>
</dbReference>
<dbReference type="InterPro" id="IPR000086">
    <property type="entry name" value="NUDIX_hydrolase_dom"/>
</dbReference>
<dbReference type="InterPro" id="IPR015797">
    <property type="entry name" value="NUDIX_hydrolase-like_dom_sf"/>
</dbReference>
<dbReference type="InterPro" id="IPR020084">
    <property type="entry name" value="NUDIX_hydrolase_CS"/>
</dbReference>
<accession>A0A975ES53</accession>
<organism evidence="5 6">
    <name type="scientific">Cognatishimia activa</name>
    <dbReference type="NCBI Taxonomy" id="1715691"/>
    <lineage>
        <taxon>Bacteria</taxon>
        <taxon>Pseudomonadati</taxon>
        <taxon>Pseudomonadota</taxon>
        <taxon>Alphaproteobacteria</taxon>
        <taxon>Rhodobacterales</taxon>
        <taxon>Paracoccaceae</taxon>
        <taxon>Cognatishimia</taxon>
    </lineage>
</organism>
<keyword evidence="2" id="KW-0378">Hydrolase</keyword>
<name>A0A975ES53_9RHOB</name>
<dbReference type="PANTHER" id="PTHR43046:SF12">
    <property type="entry name" value="GDP-MANNOSE MANNOSYL HYDROLASE"/>
    <property type="match status" value="1"/>
</dbReference>
<dbReference type="PROSITE" id="PS00893">
    <property type="entry name" value="NUDIX_BOX"/>
    <property type="match status" value="1"/>
</dbReference>
<evidence type="ECO:0000313" key="6">
    <source>
        <dbReference type="Proteomes" id="UP000665026"/>
    </source>
</evidence>
<evidence type="ECO:0000259" key="4">
    <source>
        <dbReference type="PROSITE" id="PS51462"/>
    </source>
</evidence>
<feature type="domain" description="Nudix hydrolase" evidence="4">
    <location>
        <begin position="19"/>
        <end position="151"/>
    </location>
</feature>
<proteinExistence type="predicted"/>
<comment type="cofactor">
    <cofactor evidence="1">
        <name>Mg(2+)</name>
        <dbReference type="ChEBI" id="CHEBI:18420"/>
    </cofactor>
</comment>
<dbReference type="EMBL" id="CP060010">
    <property type="protein sequence ID" value="QTN37388.1"/>
    <property type="molecule type" value="Genomic_DNA"/>
</dbReference>
<sequence>MVHSGDEIPSIAFEAGAHIRFVGAKVAVFVGSEIICLLRDDIPTIPWPGHWDVLGGGREEDESPWACAAREAEEECGLELEPSDLLWARQYVNSRGKNVWFFVASVPVERAASISLRDEGKALGRMTPDAYLSHEMAVPQFQQRLVDWIAGL</sequence>
<dbReference type="Proteomes" id="UP000665026">
    <property type="component" value="Chromosome"/>
</dbReference>
<gene>
    <name evidence="5" type="ORF">HZ995_07820</name>
</gene>
<dbReference type="Gene3D" id="3.90.79.10">
    <property type="entry name" value="Nucleoside Triphosphate Pyrophosphohydrolase"/>
    <property type="match status" value="1"/>
</dbReference>
<evidence type="ECO:0000313" key="5">
    <source>
        <dbReference type="EMBL" id="QTN37388.1"/>
    </source>
</evidence>
<dbReference type="SUPFAM" id="SSF55811">
    <property type="entry name" value="Nudix"/>
    <property type="match status" value="1"/>
</dbReference>
<dbReference type="Pfam" id="PF00293">
    <property type="entry name" value="NUDIX"/>
    <property type="match status" value="1"/>
</dbReference>
<evidence type="ECO:0000256" key="3">
    <source>
        <dbReference type="ARBA" id="ARBA00022842"/>
    </source>
</evidence>
<reference evidence="5" key="1">
    <citation type="submission" date="2020-07" db="EMBL/GenBank/DDBJ databases">
        <title>Genome sequences of bacteria associated with the marine, planktonic diatom Thalassiosira profunda strain ECT2AJA-044.</title>
        <authorList>
            <person name="Gargas C.B."/>
            <person name="Roberts W.R."/>
            <person name="Alverson A.J."/>
        </authorList>
    </citation>
    <scope>NUCLEOTIDE SEQUENCE</scope>
    <source>
        <strain evidence="5">ECT2AJA-044</strain>
    </source>
</reference>
<evidence type="ECO:0000256" key="2">
    <source>
        <dbReference type="ARBA" id="ARBA00022801"/>
    </source>
</evidence>
<evidence type="ECO:0000256" key="1">
    <source>
        <dbReference type="ARBA" id="ARBA00001946"/>
    </source>
</evidence>
<dbReference type="RefSeq" id="WP_209358095.1">
    <property type="nucleotide sequence ID" value="NZ_CP060010.1"/>
</dbReference>
<dbReference type="PANTHER" id="PTHR43046">
    <property type="entry name" value="GDP-MANNOSE MANNOSYL HYDROLASE"/>
    <property type="match status" value="1"/>
</dbReference>
<protein>
    <submittedName>
        <fullName evidence="5">NUDIX domain-containing protein</fullName>
    </submittedName>
</protein>